<dbReference type="eggNOG" id="KOG1488">
    <property type="taxonomic scope" value="Eukaryota"/>
</dbReference>
<evidence type="ECO:0000259" key="5">
    <source>
        <dbReference type="PROSITE" id="PS50303"/>
    </source>
</evidence>
<dbReference type="InterPro" id="IPR016024">
    <property type="entry name" value="ARM-type_fold"/>
</dbReference>
<dbReference type="GO" id="GO:0005737">
    <property type="term" value="C:cytoplasm"/>
    <property type="evidence" value="ECO:0007669"/>
    <property type="project" value="TreeGrafter"/>
</dbReference>
<dbReference type="PANTHER" id="PTHR12537">
    <property type="entry name" value="RNA BINDING PROTEIN PUMILIO-RELATED"/>
    <property type="match status" value="1"/>
</dbReference>
<evidence type="ECO:0000313" key="7">
    <source>
        <dbReference type="Proteomes" id="UP000006591"/>
    </source>
</evidence>
<dbReference type="OMA" id="CHAVQRV"/>
<evidence type="ECO:0000256" key="2">
    <source>
        <dbReference type="ARBA" id="ARBA00022845"/>
    </source>
</evidence>
<keyword evidence="7" id="KW-1185">Reference proteome</keyword>
<dbReference type="InterPro" id="IPR011989">
    <property type="entry name" value="ARM-like"/>
</dbReference>
<dbReference type="PROSITE" id="PS50303">
    <property type="entry name" value="PUM_HD"/>
    <property type="match status" value="1"/>
</dbReference>
<dbReference type="SUPFAM" id="SSF48371">
    <property type="entry name" value="ARM repeat"/>
    <property type="match status" value="1"/>
</dbReference>
<feature type="repeat" description="Pumilio" evidence="3">
    <location>
        <begin position="786"/>
        <end position="821"/>
    </location>
</feature>
<dbReference type="PROSITE" id="PS50302">
    <property type="entry name" value="PUM"/>
    <property type="match status" value="3"/>
</dbReference>
<feature type="domain" description="PUM-HD" evidence="5">
    <location>
        <begin position="599"/>
        <end position="1003"/>
    </location>
</feature>
<dbReference type="Proteomes" id="UP000006591">
    <property type="component" value="Chromosome 5"/>
</dbReference>
<keyword evidence="1" id="KW-0677">Repeat</keyword>
<name>A0A0E0HCM4_ORYNI</name>
<reference evidence="6" key="1">
    <citation type="submission" date="2015-04" db="UniProtKB">
        <authorList>
            <consortium name="EnsemblPlants"/>
        </authorList>
    </citation>
    <scope>IDENTIFICATION</scope>
    <source>
        <strain evidence="6">SL10</strain>
    </source>
</reference>
<reference evidence="6" key="2">
    <citation type="submission" date="2018-04" db="EMBL/GenBank/DDBJ databases">
        <title>OnivRS2 (Oryza nivara Reference Sequence Version 2).</title>
        <authorList>
            <person name="Zhang J."/>
            <person name="Kudrna D."/>
            <person name="Lee S."/>
            <person name="Talag J."/>
            <person name="Rajasekar S."/>
            <person name="Welchert J."/>
            <person name="Hsing Y.-I."/>
            <person name="Wing R.A."/>
        </authorList>
    </citation>
    <scope>NUCLEOTIDE SEQUENCE [LARGE SCALE GENOMIC DNA]</scope>
    <source>
        <strain evidence="6">SL10</strain>
    </source>
</reference>
<feature type="repeat" description="Pumilio" evidence="3">
    <location>
        <begin position="664"/>
        <end position="685"/>
    </location>
</feature>
<dbReference type="AlphaFoldDB" id="A0A0E0HCM4"/>
<organism evidence="6">
    <name type="scientific">Oryza nivara</name>
    <name type="common">Indian wild rice</name>
    <name type="synonym">Oryza sativa f. spontanea</name>
    <dbReference type="NCBI Taxonomy" id="4536"/>
    <lineage>
        <taxon>Eukaryota</taxon>
        <taxon>Viridiplantae</taxon>
        <taxon>Streptophyta</taxon>
        <taxon>Embryophyta</taxon>
        <taxon>Tracheophyta</taxon>
        <taxon>Spermatophyta</taxon>
        <taxon>Magnoliopsida</taxon>
        <taxon>Liliopsida</taxon>
        <taxon>Poales</taxon>
        <taxon>Poaceae</taxon>
        <taxon>BOP clade</taxon>
        <taxon>Oryzoideae</taxon>
        <taxon>Oryzeae</taxon>
        <taxon>Oryzinae</taxon>
        <taxon>Oryza</taxon>
    </lineage>
</organism>
<feature type="repeat" description="Pumilio" evidence="3">
    <location>
        <begin position="750"/>
        <end position="785"/>
    </location>
</feature>
<evidence type="ECO:0000256" key="4">
    <source>
        <dbReference type="SAM" id="MobiDB-lite"/>
    </source>
</evidence>
<dbReference type="SMART" id="SM00025">
    <property type="entry name" value="Pumilio"/>
    <property type="match status" value="5"/>
</dbReference>
<feature type="compositionally biased region" description="Acidic residues" evidence="4">
    <location>
        <begin position="882"/>
        <end position="892"/>
    </location>
</feature>
<dbReference type="Gene3D" id="1.25.10.10">
    <property type="entry name" value="Leucine-rich Repeat Variant"/>
    <property type="match status" value="3"/>
</dbReference>
<feature type="region of interest" description="Disordered" evidence="4">
    <location>
        <begin position="931"/>
        <end position="959"/>
    </location>
</feature>
<dbReference type="InterPro" id="IPR033133">
    <property type="entry name" value="PUM-HD"/>
</dbReference>
<evidence type="ECO:0000256" key="3">
    <source>
        <dbReference type="PROSITE-ProRule" id="PRU00317"/>
    </source>
</evidence>
<dbReference type="InterPro" id="IPR001313">
    <property type="entry name" value="Pumilio_RNA-bd_rpt"/>
</dbReference>
<dbReference type="GO" id="GO:0006417">
    <property type="term" value="P:regulation of translation"/>
    <property type="evidence" value="ECO:0007669"/>
    <property type="project" value="UniProtKB-KW"/>
</dbReference>
<protein>
    <recommendedName>
        <fullName evidence="5">PUM-HD domain-containing protein</fullName>
    </recommendedName>
</protein>
<dbReference type="EnsemblPlants" id="ONIVA05G12190.1">
    <property type="protein sequence ID" value="ONIVA05G12190.1"/>
    <property type="gene ID" value="ONIVA05G12190"/>
</dbReference>
<dbReference type="STRING" id="4536.A0A0E0HCM4"/>
<sequence length="1003" mass="112259">MADHKVGGLPELGRMDMMTTLTTLGFVGSDVDVDEDSGKAIWDDLASEIAAAAPPPWIDTPATFLLWPPPHRGRERGSWASGGEARFCRQEGVAVADLVTGAAKGEDGPDEHTSTLDEKVPIEVADMHLSRDIQSKAEIPPACRTLKEQSSKVVYGSCISDQMFGLRGSQYTLAKPSSSERFYTDKFSDATGSNHLKLHRQISDNGNVESRSELNKDAIGVLLSEKSLLAKSGKQVEQCMVNDLSAHPYNPMCPLSQGVNSYSSSSQQIGSSSGEVKYIQNSGQEMQIACEIVEEQSHIALYGGKNPYELTGLGDPRDKFIAPSLFEGVNISSISSTSSGMNLSTNSAKENNEYNQLKLQKQIDGYQSLRGIDNVADNNPRMSLLHNTIVSTRNAGNQSPTMSGMRQLAPQVTTQPSNISLHGSYNHNLRIGSGGDFQIELFRPFSSHITSSDVISGALPKINMQAETMVDSILITPCPLRIEAHARESYDIDTVSKATRQSCQVYFDSAEQSSQCVQEMRLDEATNSNMLTAQQQPQRQLYRHLERHHKKIIASEAQALHGNVETPIRMNKAKEFPKIVRDHEACLLSFYHPAPIPSHVMNMLHWCFGIDMERKMPLPKRYPTQCYGTPRIVHQNALISVGGCFRQQKLQTATPEEKFMVFEEIMPHAIELVTDIYGSYVLQKVATGKSLTGTWSSFDVELGDLDQKIQIAKELNNDIMKCIYDQNANHVDQKCIEHVPPQFIKFFLEDMYGCVVELSVHPYGCHAVQRVPKYFDDPIQEIFLEEIIEDVYYMTKEQYANNVVQHILQHGKALVRSLIIKRFIGKVVTMSKQKYASNVIFFVEGRRRRSGKEKRERAGVKEKGEKIGECIGEAVEVKDDDPPNEWIIDDDAPAQQPEVDAQSAAVSRKRRLIHKKSSSKAKKACVVVEEEEEEEFQSSNSEHEEEENIPYADGSSDHELDDVMVNDQYANYVVQKVIETCDECLRMRHRQLHNCTYAKHNVI</sequence>
<evidence type="ECO:0000256" key="1">
    <source>
        <dbReference type="ARBA" id="ARBA00022737"/>
    </source>
</evidence>
<dbReference type="HOGENOM" id="CLU_009691_0_0_1"/>
<feature type="region of interest" description="Disordered" evidence="4">
    <location>
        <begin position="880"/>
        <end position="912"/>
    </location>
</feature>
<proteinExistence type="predicted"/>
<dbReference type="PANTHER" id="PTHR12537:SF187">
    <property type="entry name" value="OS04G0276200 PROTEIN"/>
    <property type="match status" value="1"/>
</dbReference>
<accession>A0A0E0HCM4</accession>
<dbReference type="Gramene" id="ONIVA05G12190.1">
    <property type="protein sequence ID" value="ONIVA05G12190.1"/>
    <property type="gene ID" value="ONIVA05G12190"/>
</dbReference>
<dbReference type="Pfam" id="PF00806">
    <property type="entry name" value="PUF"/>
    <property type="match status" value="7"/>
</dbReference>
<keyword evidence="2" id="KW-0810">Translation regulation</keyword>
<dbReference type="GO" id="GO:0003729">
    <property type="term" value="F:mRNA binding"/>
    <property type="evidence" value="ECO:0007669"/>
    <property type="project" value="TreeGrafter"/>
</dbReference>
<evidence type="ECO:0000313" key="6">
    <source>
        <dbReference type="EnsemblPlants" id="ONIVA05G12190.1"/>
    </source>
</evidence>